<organism evidence="3 4">
    <name type="scientific">Clostridium carboxidivorans P7</name>
    <dbReference type="NCBI Taxonomy" id="536227"/>
    <lineage>
        <taxon>Bacteria</taxon>
        <taxon>Bacillati</taxon>
        <taxon>Bacillota</taxon>
        <taxon>Clostridia</taxon>
        <taxon>Eubacteriales</taxon>
        <taxon>Clostridiaceae</taxon>
        <taxon>Clostridium</taxon>
    </lineage>
</organism>
<comment type="caution">
    <text evidence="3">The sequence shown here is derived from an EMBL/GenBank/DDBJ whole genome shotgun (WGS) entry which is preliminary data.</text>
</comment>
<dbReference type="AlphaFoldDB" id="C6PUA9"/>
<dbReference type="Proteomes" id="UP000004198">
    <property type="component" value="Unassembled WGS sequence"/>
</dbReference>
<feature type="chain" id="PRO_5009951091" evidence="1">
    <location>
        <begin position="27"/>
        <end position="302"/>
    </location>
</feature>
<name>C6PUA9_9CLOT</name>
<dbReference type="RefSeq" id="WP_007061261.1">
    <property type="nucleotide sequence ID" value="NZ_ACVI01000035.1"/>
</dbReference>
<evidence type="ECO:0000313" key="4">
    <source>
        <dbReference type="Proteomes" id="UP000004198"/>
    </source>
</evidence>
<dbReference type="InterPro" id="IPR036365">
    <property type="entry name" value="PGBD-like_sf"/>
</dbReference>
<dbReference type="OrthoDB" id="9812621at2"/>
<gene>
    <name evidence="3" type="ORF">CcarbDRAFT_2376</name>
</gene>
<dbReference type="Gene3D" id="1.10.101.10">
    <property type="entry name" value="PGBD-like superfamily/PGBD"/>
    <property type="match status" value="2"/>
</dbReference>
<evidence type="ECO:0000259" key="2">
    <source>
        <dbReference type="Pfam" id="PF01471"/>
    </source>
</evidence>
<dbReference type="STRING" id="536227.Ccar_10990"/>
<evidence type="ECO:0000256" key="1">
    <source>
        <dbReference type="SAM" id="SignalP"/>
    </source>
</evidence>
<dbReference type="SUPFAM" id="SSF47090">
    <property type="entry name" value="PGBD-like"/>
    <property type="match status" value="2"/>
</dbReference>
<keyword evidence="4" id="KW-1185">Reference proteome</keyword>
<accession>C6PUA9</accession>
<dbReference type="KEGG" id="cck:Ccar_10990"/>
<feature type="domain" description="Peptidoglycan binding-like" evidence="2">
    <location>
        <begin position="57"/>
        <end position="111"/>
    </location>
</feature>
<dbReference type="PATRIC" id="fig|536227.13.peg.2302"/>
<dbReference type="EMBL" id="ACVI01000035">
    <property type="protein sequence ID" value="EET87207.1"/>
    <property type="molecule type" value="Genomic_DNA"/>
</dbReference>
<feature type="signal peptide" evidence="1">
    <location>
        <begin position="1"/>
        <end position="26"/>
    </location>
</feature>
<evidence type="ECO:0000313" key="3">
    <source>
        <dbReference type="EMBL" id="EET87207.1"/>
    </source>
</evidence>
<keyword evidence="1" id="KW-0732">Signal</keyword>
<protein>
    <submittedName>
        <fullName evidence="3">Peptidoglycan-binding domain 1 protein</fullName>
    </submittedName>
</protein>
<proteinExistence type="predicted"/>
<dbReference type="Pfam" id="PF01471">
    <property type="entry name" value="PG_binding_1"/>
    <property type="match status" value="2"/>
</dbReference>
<reference evidence="3 4" key="1">
    <citation type="submission" date="2009-06" db="EMBL/GenBank/DDBJ databases">
        <title>The draft genome of Clostridium carboxidivorans P7.</title>
        <authorList>
            <consortium name="US DOE Joint Genome Institute (JGI-PGF)"/>
            <person name="Lucas S."/>
            <person name="Copeland A."/>
            <person name="Lapidus A."/>
            <person name="Glavina del Rio T."/>
            <person name="Tice H."/>
            <person name="Bruce D."/>
            <person name="Goodwin L."/>
            <person name="Pitluck S."/>
            <person name="Larimer F."/>
            <person name="Land M.L."/>
            <person name="Hauser L."/>
            <person name="Hemme C.L."/>
        </authorList>
    </citation>
    <scope>NUCLEOTIDE SEQUENCE [LARGE SCALE GENOMIC DNA]</scope>
    <source>
        <strain evidence="3 4">P7</strain>
    </source>
</reference>
<dbReference type="InterPro" id="IPR002477">
    <property type="entry name" value="Peptidoglycan-bd-like"/>
</dbReference>
<feature type="domain" description="Peptidoglycan binding-like" evidence="2">
    <location>
        <begin position="132"/>
        <end position="182"/>
    </location>
</feature>
<sequence>MKNTKHLLIVASMAAGITLAGESVHAQQLTTTKISKITTYNYAECSTVTIKLNNKSDIVKHIQVTLNLYFGSGLAEDGVYGNFTEDAVKSVQKKLGINVDGIFGPKTAKALLKYVNNTSIDDKNGFTPVSVNIQKQLIDLGYKINANGNLSSYDTMLAIRQFQKTNNLSVTGKVDINLLNKLNKQYNIKPDETEKFKSDTDYYISVNSSDNLCRIYQKISGKWKEIKCFDILSGKVVTGDYVSGLRGEEIKFNIVSMKNFTQIDGLHVFYSSEKDSGFGLRISDESAKFLSNIPYKTAIKVF</sequence>
<dbReference type="InterPro" id="IPR036366">
    <property type="entry name" value="PGBDSf"/>
</dbReference>